<feature type="active site" description="Nucleophile" evidence="1">
    <location>
        <position position="332"/>
    </location>
</feature>
<name>A0A5B1L609_9ACTN</name>
<gene>
    <name evidence="5" type="ORF">F0U44_20205</name>
</gene>
<dbReference type="PANTHER" id="PTHR12670">
    <property type="entry name" value="CERAMIDASE"/>
    <property type="match status" value="1"/>
</dbReference>
<keyword evidence="3" id="KW-0443">Lipid metabolism</keyword>
<sequence length="761" mass="81143">MQPREPECRGRLNPMGSRYRSTILGLVAALTLTVTVGLPSHADPREPGTVLKRAGQTLLVGAGQADITPVTGGFKGGWACSCAKALGQHTRLYARVIVLQQGGRKVALVAEDLAFLSAGMIRDAAALLPGRGFSEQNIIDSATHTHGSQTGFMNFGAYNSVLPEITNLTEFNLTETAADPAMYSFMTRQLAKAIRQADSSLAPGAIGWGRTTLSGLTENRSLEAHLAAYGIDEPPGTGSVDQDPQGYAGTIDPAVDVLRVDRVVKGKRRPIAVFTTFANHGTVVKENFPYYTADHQGAAERVLADSIRRTSHLKPTAKVVTAFANSDAGDMSSGLTYSGPADAELVGRREAAAMLRAWRQAGHHMMRHPVMDLRWTRLCMCGQSVDGHPTDTTPILGLAQAAGSEEGRTIFNQLGLAHEGVSRLPLGLGAQGRKIALLPEKGEMPQDVPLTALRLGDRMLVTWPGEATVGVGKLVRNSVLATTAASGIKQVVFTGYAGEYLDYWTTPQEYEAQHYEGGSTVYGQYASLLVRDAIVDLAGRLVRGQAAPAPHPFDPNNGTHVSAADYGAGAGQGVVTGQPTDATRLGHPSFSWTGGANGIDRPVGRAFVRVQRQTPRGWVTISDDLGLQMLWGVDAAGQYQARWEVPLDEKPGAHRFLITAKRYTLASAPFQVGRGAVLLPVVTSGNAVQLIYPPSQVNVDWTYRPAMAPTGRITFLVDGRTVRVKGANGRFRIPAGAHVSIPAGAARDASGNRNPEEHVIR</sequence>
<dbReference type="GO" id="GO:0042759">
    <property type="term" value="P:long-chain fatty acid biosynthetic process"/>
    <property type="evidence" value="ECO:0007669"/>
    <property type="project" value="TreeGrafter"/>
</dbReference>
<reference evidence="5 6" key="1">
    <citation type="submission" date="2019-09" db="EMBL/GenBank/DDBJ databases">
        <title>Nocardioides panacisoli sp. nov., isolated from the soil of a ginseng field.</title>
        <authorList>
            <person name="Cho C."/>
        </authorList>
    </citation>
    <scope>NUCLEOTIDE SEQUENCE [LARGE SCALE GENOMIC DNA]</scope>
    <source>
        <strain evidence="5 6">BN130099</strain>
    </source>
</reference>
<feature type="binding site" evidence="2">
    <location>
        <position position="144"/>
    </location>
    <ligand>
        <name>Zn(2+)</name>
        <dbReference type="ChEBI" id="CHEBI:29105"/>
    </ligand>
</feature>
<comment type="cofactor">
    <cofactor evidence="2">
        <name>Zn(2+)</name>
        <dbReference type="ChEBI" id="CHEBI:29105"/>
    </cofactor>
    <text evidence="2">Binds 1 zinc ion per subunit.</text>
</comment>
<dbReference type="EMBL" id="VUJV01000008">
    <property type="protein sequence ID" value="KAA1415954.1"/>
    <property type="molecule type" value="Genomic_DNA"/>
</dbReference>
<accession>A0A5B1L609</accession>
<comment type="similarity">
    <text evidence="3">Belongs to the neutral ceramidase family.</text>
</comment>
<dbReference type="GO" id="GO:0046512">
    <property type="term" value="P:sphingosine biosynthetic process"/>
    <property type="evidence" value="ECO:0007669"/>
    <property type="project" value="TreeGrafter"/>
</dbReference>
<evidence type="ECO:0000313" key="6">
    <source>
        <dbReference type="Proteomes" id="UP000325003"/>
    </source>
</evidence>
<keyword evidence="3" id="KW-0378">Hydrolase</keyword>
<proteinExistence type="inferred from homology"/>
<keyword evidence="6" id="KW-1185">Reference proteome</keyword>
<organism evidence="5 6">
    <name type="scientific">Nocardioides humilatus</name>
    <dbReference type="NCBI Taxonomy" id="2607660"/>
    <lineage>
        <taxon>Bacteria</taxon>
        <taxon>Bacillati</taxon>
        <taxon>Actinomycetota</taxon>
        <taxon>Actinomycetes</taxon>
        <taxon>Propionibacteriales</taxon>
        <taxon>Nocardioidaceae</taxon>
        <taxon>Nocardioides</taxon>
    </lineage>
</organism>
<feature type="binding site" evidence="2">
    <location>
        <position position="280"/>
    </location>
    <ligand>
        <name>Zn(2+)</name>
        <dbReference type="ChEBI" id="CHEBI:29105"/>
    </ligand>
</feature>
<evidence type="ECO:0000256" key="1">
    <source>
        <dbReference type="PIRSR" id="PIRSR606823-1"/>
    </source>
</evidence>
<evidence type="ECO:0000259" key="4">
    <source>
        <dbReference type="Pfam" id="PF04734"/>
    </source>
</evidence>
<comment type="catalytic activity">
    <reaction evidence="3">
        <text>an N-acylsphing-4-enine + H2O = sphing-4-enine + a fatty acid</text>
        <dbReference type="Rhea" id="RHEA:20856"/>
        <dbReference type="ChEBI" id="CHEBI:15377"/>
        <dbReference type="ChEBI" id="CHEBI:28868"/>
        <dbReference type="ChEBI" id="CHEBI:52639"/>
        <dbReference type="ChEBI" id="CHEBI:57756"/>
        <dbReference type="EC" id="3.5.1.23"/>
    </reaction>
</comment>
<keyword evidence="2" id="KW-0479">Metal-binding</keyword>
<reference evidence="5 6" key="2">
    <citation type="submission" date="2019-09" db="EMBL/GenBank/DDBJ databases">
        <authorList>
            <person name="Jin C."/>
        </authorList>
    </citation>
    <scope>NUCLEOTIDE SEQUENCE [LARGE SCALE GENOMIC DNA]</scope>
    <source>
        <strain evidence="5 6">BN130099</strain>
    </source>
</reference>
<feature type="binding site" evidence="2">
    <location>
        <position position="503"/>
    </location>
    <ligand>
        <name>Zn(2+)</name>
        <dbReference type="ChEBI" id="CHEBI:29105"/>
    </ligand>
</feature>
<dbReference type="GO" id="GO:0016020">
    <property type="term" value="C:membrane"/>
    <property type="evidence" value="ECO:0007669"/>
    <property type="project" value="GOC"/>
</dbReference>
<keyword evidence="3" id="KW-0746">Sphingolipid metabolism</keyword>
<dbReference type="PANTHER" id="PTHR12670:SF1">
    <property type="entry name" value="NEUTRAL CERAMIDASE"/>
    <property type="match status" value="1"/>
</dbReference>
<dbReference type="InterPro" id="IPR006823">
    <property type="entry name" value="Ceramidase_alk"/>
</dbReference>
<dbReference type="GO" id="GO:0046872">
    <property type="term" value="F:metal ion binding"/>
    <property type="evidence" value="ECO:0007669"/>
    <property type="project" value="UniProtKB-KW"/>
</dbReference>
<evidence type="ECO:0000256" key="2">
    <source>
        <dbReference type="PIRSR" id="PIRSR606823-2"/>
    </source>
</evidence>
<comment type="caution">
    <text evidence="5">The sequence shown here is derived from an EMBL/GenBank/DDBJ whole genome shotgun (WGS) entry which is preliminary data.</text>
</comment>
<dbReference type="InterPro" id="IPR031329">
    <property type="entry name" value="NEUT/ALK_ceramidase_N"/>
</dbReference>
<keyword evidence="2" id="KW-0862">Zinc</keyword>
<protein>
    <recommendedName>
        <fullName evidence="3">Neutral ceramidase</fullName>
        <ecNumber evidence="3">3.5.1.23</ecNumber>
    </recommendedName>
</protein>
<dbReference type="GO" id="GO:0005576">
    <property type="term" value="C:extracellular region"/>
    <property type="evidence" value="ECO:0007669"/>
    <property type="project" value="TreeGrafter"/>
</dbReference>
<dbReference type="AlphaFoldDB" id="A0A5B1L609"/>
<dbReference type="Pfam" id="PF04734">
    <property type="entry name" value="Ceramidase_alk"/>
    <property type="match status" value="2"/>
</dbReference>
<dbReference type="GO" id="GO:0046514">
    <property type="term" value="P:ceramide catabolic process"/>
    <property type="evidence" value="ECO:0007669"/>
    <property type="project" value="InterPro"/>
</dbReference>
<feature type="domain" description="Neutral/alkaline non-lysosomal ceramidase N-terminal" evidence="4">
    <location>
        <begin position="444"/>
        <end position="526"/>
    </location>
</feature>
<feature type="domain" description="Neutral/alkaline non-lysosomal ceramidase N-terminal" evidence="4">
    <location>
        <begin position="59"/>
        <end position="335"/>
    </location>
</feature>
<evidence type="ECO:0000256" key="3">
    <source>
        <dbReference type="RuleBase" id="RU366019"/>
    </source>
</evidence>
<evidence type="ECO:0000313" key="5">
    <source>
        <dbReference type="EMBL" id="KAA1415954.1"/>
    </source>
</evidence>
<dbReference type="EC" id="3.5.1.23" evidence="3"/>
<feature type="binding site" evidence="2">
    <location>
        <position position="466"/>
    </location>
    <ligand>
        <name>Zn(2+)</name>
        <dbReference type="ChEBI" id="CHEBI:29105"/>
    </ligand>
</feature>
<dbReference type="Proteomes" id="UP000325003">
    <property type="component" value="Unassembled WGS sequence"/>
</dbReference>
<dbReference type="GO" id="GO:0017040">
    <property type="term" value="F:N-acylsphingosine amidohydrolase activity"/>
    <property type="evidence" value="ECO:0007669"/>
    <property type="project" value="UniProtKB-UniRule"/>
</dbReference>